<evidence type="ECO:0000256" key="1">
    <source>
        <dbReference type="SAM" id="MobiDB-lite"/>
    </source>
</evidence>
<organism evidence="2 3">
    <name type="scientific">Dryococelus australis</name>
    <dbReference type="NCBI Taxonomy" id="614101"/>
    <lineage>
        <taxon>Eukaryota</taxon>
        <taxon>Metazoa</taxon>
        <taxon>Ecdysozoa</taxon>
        <taxon>Arthropoda</taxon>
        <taxon>Hexapoda</taxon>
        <taxon>Insecta</taxon>
        <taxon>Pterygota</taxon>
        <taxon>Neoptera</taxon>
        <taxon>Polyneoptera</taxon>
        <taxon>Phasmatodea</taxon>
        <taxon>Verophasmatodea</taxon>
        <taxon>Anareolatae</taxon>
        <taxon>Phasmatidae</taxon>
        <taxon>Eurycanthinae</taxon>
        <taxon>Dryococelus</taxon>
    </lineage>
</organism>
<gene>
    <name evidence="2" type="ORF">PR048_010867</name>
</gene>
<sequence>MGKCPIADKKVMLRCDRGSYEVYTEENKGISVVAWRDKNVVYTLSNEPEVQPVQCANQYSSKENKSSQDAANFHSPTTSSWKRSICSTTAWMLVRSKELF</sequence>
<protein>
    <recommendedName>
        <fullName evidence="4">PiggyBac transposable element-derived protein domain-containing protein</fullName>
    </recommendedName>
</protein>
<comment type="caution">
    <text evidence="2">The sequence shown here is derived from an EMBL/GenBank/DDBJ whole genome shotgun (WGS) entry which is preliminary data.</text>
</comment>
<proteinExistence type="predicted"/>
<feature type="region of interest" description="Disordered" evidence="1">
    <location>
        <begin position="61"/>
        <end position="80"/>
    </location>
</feature>
<keyword evidence="3" id="KW-1185">Reference proteome</keyword>
<dbReference type="EMBL" id="JARBHB010000003">
    <property type="protein sequence ID" value="KAJ8891351.1"/>
    <property type="molecule type" value="Genomic_DNA"/>
</dbReference>
<evidence type="ECO:0008006" key="4">
    <source>
        <dbReference type="Google" id="ProtNLM"/>
    </source>
</evidence>
<accession>A0ABQ9I4R4</accession>
<evidence type="ECO:0000313" key="2">
    <source>
        <dbReference type="EMBL" id="KAJ8891351.1"/>
    </source>
</evidence>
<name>A0ABQ9I4R4_9NEOP</name>
<reference evidence="2 3" key="1">
    <citation type="submission" date="2023-02" db="EMBL/GenBank/DDBJ databases">
        <title>LHISI_Scaffold_Assembly.</title>
        <authorList>
            <person name="Stuart O.P."/>
            <person name="Cleave R."/>
            <person name="Magrath M.J.L."/>
            <person name="Mikheyev A.S."/>
        </authorList>
    </citation>
    <scope>NUCLEOTIDE SEQUENCE [LARGE SCALE GENOMIC DNA]</scope>
    <source>
        <strain evidence="2">Daus_M_001</strain>
        <tissue evidence="2">Leg muscle</tissue>
    </source>
</reference>
<evidence type="ECO:0000313" key="3">
    <source>
        <dbReference type="Proteomes" id="UP001159363"/>
    </source>
</evidence>
<dbReference type="Proteomes" id="UP001159363">
    <property type="component" value="Chromosome 3"/>
</dbReference>